<organism evidence="3 4">
    <name type="scientific">Gottfriedia endophytica</name>
    <dbReference type="NCBI Taxonomy" id="2820819"/>
    <lineage>
        <taxon>Bacteria</taxon>
        <taxon>Bacillati</taxon>
        <taxon>Bacillota</taxon>
        <taxon>Bacilli</taxon>
        <taxon>Bacillales</taxon>
        <taxon>Bacillaceae</taxon>
        <taxon>Gottfriedia</taxon>
    </lineage>
</organism>
<evidence type="ECO:0000313" key="4">
    <source>
        <dbReference type="Proteomes" id="UP000682134"/>
    </source>
</evidence>
<evidence type="ECO:0000313" key="3">
    <source>
        <dbReference type="EMBL" id="MBP0726468.1"/>
    </source>
</evidence>
<dbReference type="EMBL" id="JAGIYQ010000011">
    <property type="protein sequence ID" value="MBP0726468.1"/>
    <property type="molecule type" value="Genomic_DNA"/>
</dbReference>
<gene>
    <name evidence="3" type="ORF">J5Y03_15005</name>
</gene>
<reference evidence="3" key="1">
    <citation type="submission" date="2021-04" db="EMBL/GenBank/DDBJ databases">
        <title>Genome seq and assembly of Bacillus sp.</title>
        <authorList>
            <person name="Chhetri G."/>
        </authorList>
    </citation>
    <scope>NUCLEOTIDE SEQUENCE</scope>
    <source>
        <strain evidence="3">RG28</strain>
    </source>
</reference>
<feature type="domain" description="Pesticidal crystal protein Cry22Aa Ig-like" evidence="2">
    <location>
        <begin position="485"/>
        <end position="555"/>
    </location>
</feature>
<dbReference type="SUPFAM" id="SSF53955">
    <property type="entry name" value="Lysozyme-like"/>
    <property type="match status" value="1"/>
</dbReference>
<feature type="domain" description="Transglycosylase SLT" evidence="1">
    <location>
        <begin position="62"/>
        <end position="164"/>
    </location>
</feature>
<sequence length="556" mass="62047">MKKTLLGVGVITCFTFGFFTNYSSAESNLSSDLSSKCTSYGEIKNNQNPSFQQINCLLTNAAINADIPPEVVKSVAYQESGWDQFKVNGIGDNGIGIMQITNHPEFDQQKLKDDISYNIESGVQILNQMYDRTDLPKIKDADRHVIENWYFPVMAYNGTKPENSPIYQDTGNKNEKAYQEKVFRWIENDSFQYNETTHLGQFSFTINDFNYDKNSNKNIEFLKKEYIVPDQHSSVYFFKTGDKVVATQDINLRSKPSTSKNQDGTTNIIDKITKNTTLIINGEITFDQSKDSKNQFVWIPVKTADQKLEGYVSSSYITKNKDSLEKPMIIGAIDKTIKVGEAFDPFNGVTANDNIDGDLTSKILVTGTVDKNRPNSYSLVYSVANSSGLTTTVTRNIKVIDDIKPIIFGVKNKSININSAFDPKKGVTAIDNVDGDLTKNINISSQVNTKVKRTYQVKYTVTDSSGNTTLAYCNIKVVDNIPPKIFGATTQTIKLNQAFNNKKGVTAYDNVDGNLTSFIKVSGNVNTKKRGTYSLTYIVTDKSGNQAIVKRIIIVK</sequence>
<dbReference type="RefSeq" id="WP_209406812.1">
    <property type="nucleotide sequence ID" value="NZ_JAGIYQ010000011.1"/>
</dbReference>
<dbReference type="InterPro" id="IPR013783">
    <property type="entry name" value="Ig-like_fold"/>
</dbReference>
<evidence type="ECO:0000259" key="1">
    <source>
        <dbReference type="Pfam" id="PF01464"/>
    </source>
</evidence>
<proteinExistence type="predicted"/>
<feature type="domain" description="Pesticidal crystal protein Cry22Aa Ig-like" evidence="2">
    <location>
        <begin position="411"/>
        <end position="477"/>
    </location>
</feature>
<dbReference type="InterPro" id="IPR032179">
    <property type="entry name" value="Cry22Aa_Ig-like"/>
</dbReference>
<dbReference type="InterPro" id="IPR008258">
    <property type="entry name" value="Transglycosylase_SLT_dom_1"/>
</dbReference>
<dbReference type="Gene3D" id="2.30.30.40">
    <property type="entry name" value="SH3 Domains"/>
    <property type="match status" value="1"/>
</dbReference>
<accession>A0A940SLN1</accession>
<comment type="caution">
    <text evidence="3">The sequence shown here is derived from an EMBL/GenBank/DDBJ whole genome shotgun (WGS) entry which is preliminary data.</text>
</comment>
<dbReference type="Pfam" id="PF01464">
    <property type="entry name" value="SLT"/>
    <property type="match status" value="1"/>
</dbReference>
<dbReference type="AlphaFoldDB" id="A0A940SLN1"/>
<dbReference type="Gene3D" id="1.10.530.10">
    <property type="match status" value="1"/>
</dbReference>
<feature type="domain" description="Pesticidal crystal protein Cry22Aa Ig-like" evidence="2">
    <location>
        <begin position="331"/>
        <end position="399"/>
    </location>
</feature>
<dbReference type="Proteomes" id="UP000682134">
    <property type="component" value="Unassembled WGS sequence"/>
</dbReference>
<keyword evidence="4" id="KW-1185">Reference proteome</keyword>
<protein>
    <submittedName>
        <fullName evidence="3">DUF5011 domain-containing protein</fullName>
    </submittedName>
</protein>
<dbReference type="Pfam" id="PF16403">
    <property type="entry name" value="Bact_surface_Ig-like"/>
    <property type="match status" value="3"/>
</dbReference>
<name>A0A940SLN1_9BACI</name>
<dbReference type="Gene3D" id="2.60.40.10">
    <property type="entry name" value="Immunoglobulins"/>
    <property type="match status" value="3"/>
</dbReference>
<dbReference type="InterPro" id="IPR023346">
    <property type="entry name" value="Lysozyme-like_dom_sf"/>
</dbReference>
<evidence type="ECO:0000259" key="2">
    <source>
        <dbReference type="Pfam" id="PF16403"/>
    </source>
</evidence>